<proteinExistence type="predicted"/>
<evidence type="ECO:0000313" key="2">
    <source>
        <dbReference type="Proteomes" id="UP000489600"/>
    </source>
</evidence>
<dbReference type="EMBL" id="CABITT030000001">
    <property type="protein sequence ID" value="VVA91643.1"/>
    <property type="molecule type" value="Genomic_DNA"/>
</dbReference>
<protein>
    <submittedName>
        <fullName evidence="1">Uncharacterized protein</fullName>
    </submittedName>
</protein>
<accession>A0A565ARZ0</accession>
<dbReference type="AlphaFoldDB" id="A0A565ARZ0"/>
<reference evidence="1" key="1">
    <citation type="submission" date="2019-07" db="EMBL/GenBank/DDBJ databases">
        <authorList>
            <person name="Dittberner H."/>
        </authorList>
    </citation>
    <scope>NUCLEOTIDE SEQUENCE [LARGE SCALE GENOMIC DNA]</scope>
</reference>
<sequence>MAGKNVVISMGEFAVENWEQIKILMSKRNTSQKQVNPLVVKIEPVPVVSKEEPKEESVASKIQKAFPPHSPTLAETAIRFPRA</sequence>
<keyword evidence="2" id="KW-1185">Reference proteome</keyword>
<name>A0A565ARZ0_9BRAS</name>
<evidence type="ECO:0000313" key="1">
    <source>
        <dbReference type="EMBL" id="VVA91643.1"/>
    </source>
</evidence>
<dbReference type="Proteomes" id="UP000489600">
    <property type="component" value="Unassembled WGS sequence"/>
</dbReference>
<organism evidence="1 2">
    <name type="scientific">Arabis nemorensis</name>
    <dbReference type="NCBI Taxonomy" id="586526"/>
    <lineage>
        <taxon>Eukaryota</taxon>
        <taxon>Viridiplantae</taxon>
        <taxon>Streptophyta</taxon>
        <taxon>Embryophyta</taxon>
        <taxon>Tracheophyta</taxon>
        <taxon>Spermatophyta</taxon>
        <taxon>Magnoliopsida</taxon>
        <taxon>eudicotyledons</taxon>
        <taxon>Gunneridae</taxon>
        <taxon>Pentapetalae</taxon>
        <taxon>rosids</taxon>
        <taxon>malvids</taxon>
        <taxon>Brassicales</taxon>
        <taxon>Brassicaceae</taxon>
        <taxon>Arabideae</taxon>
        <taxon>Arabis</taxon>
    </lineage>
</organism>
<gene>
    <name evidence="1" type="ORF">ANE_LOCUS2088</name>
</gene>
<comment type="caution">
    <text evidence="1">The sequence shown here is derived from an EMBL/GenBank/DDBJ whole genome shotgun (WGS) entry which is preliminary data.</text>
</comment>